<dbReference type="Proteomes" id="UP000030671">
    <property type="component" value="Unassembled WGS sequence"/>
</dbReference>
<gene>
    <name evidence="2" type="ORF">HETIRDRAFT_450763</name>
</gene>
<proteinExistence type="predicted"/>
<feature type="region of interest" description="Disordered" evidence="1">
    <location>
        <begin position="1"/>
        <end position="72"/>
    </location>
</feature>
<protein>
    <submittedName>
        <fullName evidence="2">Uncharacterized protein</fullName>
    </submittedName>
</protein>
<feature type="compositionally biased region" description="Basic and acidic residues" evidence="1">
    <location>
        <begin position="1"/>
        <end position="14"/>
    </location>
</feature>
<feature type="compositionally biased region" description="Pro residues" evidence="1">
    <location>
        <begin position="46"/>
        <end position="59"/>
    </location>
</feature>
<evidence type="ECO:0000313" key="2">
    <source>
        <dbReference type="EMBL" id="ETW83082.1"/>
    </source>
</evidence>
<organism evidence="2 3">
    <name type="scientific">Heterobasidion irregulare (strain TC 32-1)</name>
    <dbReference type="NCBI Taxonomy" id="747525"/>
    <lineage>
        <taxon>Eukaryota</taxon>
        <taxon>Fungi</taxon>
        <taxon>Dikarya</taxon>
        <taxon>Basidiomycota</taxon>
        <taxon>Agaricomycotina</taxon>
        <taxon>Agaricomycetes</taxon>
        <taxon>Russulales</taxon>
        <taxon>Bondarzewiaceae</taxon>
        <taxon>Heterobasidion</taxon>
        <taxon>Heterobasidion annosum species complex</taxon>
    </lineage>
</organism>
<dbReference type="HOGENOM" id="CLU_2027033_0_0_1"/>
<accession>W4KB61</accession>
<keyword evidence="3" id="KW-1185">Reference proteome</keyword>
<evidence type="ECO:0000313" key="3">
    <source>
        <dbReference type="Proteomes" id="UP000030671"/>
    </source>
</evidence>
<feature type="compositionally biased region" description="Low complexity" evidence="1">
    <location>
        <begin position="36"/>
        <end position="45"/>
    </location>
</feature>
<dbReference type="EMBL" id="KI925457">
    <property type="protein sequence ID" value="ETW83082.1"/>
    <property type="molecule type" value="Genomic_DNA"/>
</dbReference>
<dbReference type="KEGG" id="hir:HETIRDRAFT_450763"/>
<reference evidence="2 3" key="1">
    <citation type="journal article" date="2012" name="New Phytol.">
        <title>Insight into trade-off between wood decay and parasitism from the genome of a fungal forest pathogen.</title>
        <authorList>
            <person name="Olson A."/>
            <person name="Aerts A."/>
            <person name="Asiegbu F."/>
            <person name="Belbahri L."/>
            <person name="Bouzid O."/>
            <person name="Broberg A."/>
            <person name="Canback B."/>
            <person name="Coutinho P.M."/>
            <person name="Cullen D."/>
            <person name="Dalman K."/>
            <person name="Deflorio G."/>
            <person name="van Diepen L.T."/>
            <person name="Dunand C."/>
            <person name="Duplessis S."/>
            <person name="Durling M."/>
            <person name="Gonthier P."/>
            <person name="Grimwood J."/>
            <person name="Fossdal C.G."/>
            <person name="Hansson D."/>
            <person name="Henrissat B."/>
            <person name="Hietala A."/>
            <person name="Himmelstrand K."/>
            <person name="Hoffmeister D."/>
            <person name="Hogberg N."/>
            <person name="James T.Y."/>
            <person name="Karlsson M."/>
            <person name="Kohler A."/>
            <person name="Kues U."/>
            <person name="Lee Y.H."/>
            <person name="Lin Y.C."/>
            <person name="Lind M."/>
            <person name="Lindquist E."/>
            <person name="Lombard V."/>
            <person name="Lucas S."/>
            <person name="Lunden K."/>
            <person name="Morin E."/>
            <person name="Murat C."/>
            <person name="Park J."/>
            <person name="Raffaello T."/>
            <person name="Rouze P."/>
            <person name="Salamov A."/>
            <person name="Schmutz J."/>
            <person name="Solheim H."/>
            <person name="Stahlberg J."/>
            <person name="Velez H."/>
            <person name="de Vries R.P."/>
            <person name="Wiebenga A."/>
            <person name="Woodward S."/>
            <person name="Yakovlev I."/>
            <person name="Garbelotto M."/>
            <person name="Martin F."/>
            <person name="Grigoriev I.V."/>
            <person name="Stenlid J."/>
        </authorList>
    </citation>
    <scope>NUCLEOTIDE SEQUENCE [LARGE SCALE GENOMIC DNA]</scope>
    <source>
        <strain evidence="2 3">TC 32-1</strain>
    </source>
</reference>
<feature type="compositionally biased region" description="Pro residues" evidence="1">
    <location>
        <begin position="15"/>
        <end position="35"/>
    </location>
</feature>
<dbReference type="InParanoid" id="W4KB61"/>
<name>W4KB61_HETIT</name>
<feature type="compositionally biased region" description="Low complexity" evidence="1">
    <location>
        <begin position="60"/>
        <end position="69"/>
    </location>
</feature>
<evidence type="ECO:0000256" key="1">
    <source>
        <dbReference type="SAM" id="MobiDB-lite"/>
    </source>
</evidence>
<sequence>MGSNEGRRQRRPEPDPGQPPRCKPSSPSPSLPRTPSPRLSRLSSPSAPPPPPPPPPTPGQAPTRATARPAHILLLKRPYVAFLRPHISSNNPLPSSPSPPEPPHSLRRPARACSPGPSKTIR</sequence>
<dbReference type="GeneID" id="20676076"/>
<feature type="compositionally biased region" description="Pro residues" evidence="1">
    <location>
        <begin position="94"/>
        <end position="103"/>
    </location>
</feature>
<dbReference type="AlphaFoldDB" id="W4KB61"/>
<dbReference type="RefSeq" id="XP_009545366.1">
    <property type="nucleotide sequence ID" value="XM_009547071.1"/>
</dbReference>
<feature type="region of interest" description="Disordered" evidence="1">
    <location>
        <begin position="85"/>
        <end position="122"/>
    </location>
</feature>